<name>J4KRY1_9GAMM</name>
<keyword evidence="1" id="KW-1133">Transmembrane helix</keyword>
<dbReference type="Gene3D" id="1.10.260.40">
    <property type="entry name" value="lambda repressor-like DNA-binding domains"/>
    <property type="match status" value="1"/>
</dbReference>
<dbReference type="PANTHER" id="PTHR34475">
    <property type="match status" value="1"/>
</dbReference>
<dbReference type="GO" id="GO:0003677">
    <property type="term" value="F:DNA binding"/>
    <property type="evidence" value="ECO:0007669"/>
    <property type="project" value="InterPro"/>
</dbReference>
<dbReference type="Pfam" id="PF13413">
    <property type="entry name" value="HTH_25"/>
    <property type="match status" value="1"/>
</dbReference>
<feature type="transmembrane region" description="Helical" evidence="1">
    <location>
        <begin position="108"/>
        <end position="125"/>
    </location>
</feature>
<proteinExistence type="predicted"/>
<accession>J4KRY1</accession>
<reference evidence="3 4" key="1">
    <citation type="journal article" date="2012" name="ISME J.">
        <title>Genomic insights to SAR86, an abundant and uncultivated marine bacterial lineage.</title>
        <authorList>
            <person name="Dupont C.L."/>
            <person name="Rusch D.B."/>
            <person name="Yooseph S."/>
            <person name="Lombardo M.J."/>
            <person name="Richter R.A."/>
            <person name="Valas R."/>
            <person name="Novotny M."/>
            <person name="Yee-Greenbaum J."/>
            <person name="Selengut J.D."/>
            <person name="Haft D.H."/>
            <person name="Halpern A.L."/>
            <person name="Lasken R.S."/>
            <person name="Nealson K."/>
            <person name="Friedman R."/>
            <person name="Venter J.C."/>
        </authorList>
    </citation>
    <scope>NUCLEOTIDE SEQUENCE [LARGE SCALE GENOMIC DNA]</scope>
</reference>
<dbReference type="EMBL" id="JH611156">
    <property type="protein sequence ID" value="EJP71744.1"/>
    <property type="molecule type" value="Genomic_DNA"/>
</dbReference>
<dbReference type="Proteomes" id="UP000010305">
    <property type="component" value="Unassembled WGS sequence"/>
</dbReference>
<keyword evidence="1" id="KW-0472">Membrane</keyword>
<organism evidence="3 4">
    <name type="scientific">SAR86 cluster bacterium SAR86A</name>
    <dbReference type="NCBI Taxonomy" id="1123866"/>
    <lineage>
        <taxon>Bacteria</taxon>
        <taxon>Pseudomonadati</taxon>
        <taxon>Pseudomonadota</taxon>
        <taxon>Gammaproteobacteria</taxon>
        <taxon>SAR86 cluster</taxon>
    </lineage>
</organism>
<protein>
    <recommendedName>
        <fullName evidence="2">Cytoskeleton protein RodZ-like C-terminal domain-containing protein</fullName>
    </recommendedName>
</protein>
<dbReference type="SUPFAM" id="SSF47413">
    <property type="entry name" value="lambda repressor-like DNA-binding domains"/>
    <property type="match status" value="1"/>
</dbReference>
<dbReference type="InterPro" id="IPR025194">
    <property type="entry name" value="RodZ-like_C"/>
</dbReference>
<dbReference type="InterPro" id="IPR010982">
    <property type="entry name" value="Lambda_DNA-bd_dom_sf"/>
</dbReference>
<dbReference type="InterPro" id="IPR050400">
    <property type="entry name" value="Bact_Cytoskel_RodZ"/>
</dbReference>
<keyword evidence="1" id="KW-0812">Transmembrane</keyword>
<evidence type="ECO:0000313" key="3">
    <source>
        <dbReference type="EMBL" id="EJP71744.1"/>
    </source>
</evidence>
<sequence length="249" mass="28744">MKGYLKSASSVKTGKKFYESRLAKNYSIDDVAEILYINKDYVRAIESGNFSIFPSKIFAKAYFDKYRKFLGINCQLPDVFDDIESKELKNLKKEVRLPYDWNKKIKKFSAIIASLFLLALLFYFIPNSVSISEQDTTIQEINPERLKPLEESVFNNNIIQNNSFKKDNENEIFLSFTSSSWIEIYVNNELIEAQQFKAGDTYSRKVQIPFKIVVGNADSLKGTYNGEMIDFSTDNDSLYGVKTVLFDDE</sequence>
<dbReference type="STRING" id="1123866.NT01SARS_0221"/>
<evidence type="ECO:0000259" key="2">
    <source>
        <dbReference type="Pfam" id="PF13464"/>
    </source>
</evidence>
<dbReference type="InterPro" id="IPR001387">
    <property type="entry name" value="Cro/C1-type_HTH"/>
</dbReference>
<evidence type="ECO:0000256" key="1">
    <source>
        <dbReference type="SAM" id="Phobius"/>
    </source>
</evidence>
<evidence type="ECO:0000313" key="4">
    <source>
        <dbReference type="Proteomes" id="UP000010305"/>
    </source>
</evidence>
<dbReference type="HOGENOM" id="CLU_1115165_0_0_6"/>
<feature type="domain" description="Cytoskeleton protein RodZ-like C-terminal" evidence="2">
    <location>
        <begin position="174"/>
        <end position="233"/>
    </location>
</feature>
<dbReference type="PANTHER" id="PTHR34475:SF1">
    <property type="entry name" value="CYTOSKELETON PROTEIN RODZ"/>
    <property type="match status" value="1"/>
</dbReference>
<gene>
    <name evidence="3" type="ORF">NT01SARS_0221</name>
</gene>
<dbReference type="AlphaFoldDB" id="J4KRY1"/>
<dbReference type="CDD" id="cd00093">
    <property type="entry name" value="HTH_XRE"/>
    <property type="match status" value="1"/>
</dbReference>
<dbReference type="Pfam" id="PF13464">
    <property type="entry name" value="RodZ_C"/>
    <property type="match status" value="1"/>
</dbReference>